<proteinExistence type="predicted"/>
<evidence type="ECO:0000313" key="1">
    <source>
        <dbReference type="EMBL" id="EKT4093663.1"/>
    </source>
</evidence>
<dbReference type="RefSeq" id="WP_219629565.1">
    <property type="nucleotide sequence ID" value="NZ_JAVTIG010000028.1"/>
</dbReference>
<accession>A0AAI9C3V2</accession>
<dbReference type="AlphaFoldDB" id="A0AAI9C3V2"/>
<reference evidence="1" key="1">
    <citation type="submission" date="2022-07" db="EMBL/GenBank/DDBJ databases">
        <authorList>
            <consortium name="DAFM: The Division of Animal and Food Microbiology"/>
        </authorList>
    </citation>
    <scope>NUCLEOTIDE SEQUENCE</scope>
    <source>
        <strain evidence="1">19MO01SH01-2</strain>
    </source>
</reference>
<dbReference type="EMBL" id="ABLOJW010000018">
    <property type="protein sequence ID" value="EKT4093663.1"/>
    <property type="molecule type" value="Genomic_DNA"/>
</dbReference>
<evidence type="ECO:0000313" key="2">
    <source>
        <dbReference type="Proteomes" id="UP001218208"/>
    </source>
</evidence>
<comment type="caution">
    <text evidence="1">The sequence shown here is derived from an EMBL/GenBank/DDBJ whole genome shotgun (WGS) entry which is preliminary data.</text>
</comment>
<dbReference type="Proteomes" id="UP001218208">
    <property type="component" value="Unassembled WGS sequence"/>
</dbReference>
<name>A0AAI9C3V2_STEMA</name>
<sequence length="253" mass="27976">MSVYSFTSCVVSSLVSVVDWNMRNIDDQEFKMVFDQGGSVFEAVRIANSSFDNCGMSLSKRPSRMSSVRDVVVSNCKVINSEIGPTVFEDVQVEGLDVNPILLLWSCFYKRVCLVGKIGKIRVNIEPSAFCTDAGVLAEFAERRAAFYSSVDWALDISRARFVDFACKGVPLALIRRDPETQVIVRKQDFSGVDMLGTQFASAFPETHTRLGIFGESIAEEALLVVPLAAPRKRREDWVGGIAELRRLGIVSG</sequence>
<organism evidence="1 2">
    <name type="scientific">Stenotrophomonas maltophilia</name>
    <name type="common">Pseudomonas maltophilia</name>
    <name type="synonym">Xanthomonas maltophilia</name>
    <dbReference type="NCBI Taxonomy" id="40324"/>
    <lineage>
        <taxon>Bacteria</taxon>
        <taxon>Pseudomonadati</taxon>
        <taxon>Pseudomonadota</taxon>
        <taxon>Gammaproteobacteria</taxon>
        <taxon>Lysobacterales</taxon>
        <taxon>Lysobacteraceae</taxon>
        <taxon>Stenotrophomonas</taxon>
        <taxon>Stenotrophomonas maltophilia group</taxon>
    </lineage>
</organism>
<protein>
    <submittedName>
        <fullName evidence="1">Uncharacterized protein</fullName>
    </submittedName>
</protein>
<gene>
    <name evidence="1" type="ORF">QEG23_003199</name>
</gene>